<proteinExistence type="predicted"/>
<dbReference type="EMBL" id="JAXIOK010000006">
    <property type="protein sequence ID" value="KAK4768233.1"/>
    <property type="molecule type" value="Genomic_DNA"/>
</dbReference>
<dbReference type="PANTHER" id="PTHR12126">
    <property type="entry name" value="NADH-UBIQUINONE OXIDOREDUCTASE 39 KDA SUBUNIT-RELATED"/>
    <property type="match status" value="1"/>
</dbReference>
<organism evidence="2 3">
    <name type="scientific">Trapa incisa</name>
    <dbReference type="NCBI Taxonomy" id="236973"/>
    <lineage>
        <taxon>Eukaryota</taxon>
        <taxon>Viridiplantae</taxon>
        <taxon>Streptophyta</taxon>
        <taxon>Embryophyta</taxon>
        <taxon>Tracheophyta</taxon>
        <taxon>Spermatophyta</taxon>
        <taxon>Magnoliopsida</taxon>
        <taxon>eudicotyledons</taxon>
        <taxon>Gunneridae</taxon>
        <taxon>Pentapetalae</taxon>
        <taxon>rosids</taxon>
        <taxon>malvids</taxon>
        <taxon>Myrtales</taxon>
        <taxon>Lythraceae</taxon>
        <taxon>Trapa</taxon>
    </lineage>
</organism>
<name>A0AAN7KP36_9MYRT</name>
<dbReference type="InterPro" id="IPR036291">
    <property type="entry name" value="NAD(P)-bd_dom_sf"/>
</dbReference>
<protein>
    <recommendedName>
        <fullName evidence="4">NAD-dependent epimerase/dehydratase domain-containing protein</fullName>
    </recommendedName>
</protein>
<evidence type="ECO:0000313" key="3">
    <source>
        <dbReference type="Proteomes" id="UP001345219"/>
    </source>
</evidence>
<dbReference type="InterPro" id="IPR051207">
    <property type="entry name" value="ComplexI_NDUFA9_subunit"/>
</dbReference>
<dbReference type="PANTHER" id="PTHR12126:SF16">
    <property type="entry name" value="MIOREX COMPLEX COMPONENT 2"/>
    <property type="match status" value="1"/>
</dbReference>
<evidence type="ECO:0008006" key="4">
    <source>
        <dbReference type="Google" id="ProtNLM"/>
    </source>
</evidence>
<sequence length="252" mass="28281">MEDTYLSTDSTKVEKPFKDEEAETVDTPHLQQRMHFTSRRILVMVLGGNGFVGSHICREALNRRVSVSSLSRMDLLDHIFTKRILRGQAYISLSCSLKSPRLDFIKFLVLKVDHKMGTFSVSRSNVNYILQFSLSSVSHNPCKFYLMQRATETELLMEFPYGGVIQRPEFIYGTHSVGSIKMPLGVIGSPVETVLQHAKLLTQAPLVGPLFTSPVNLTAVWKVAVRAATDPVFSPGIVDVHGILRYSQQKPR</sequence>
<accession>A0AAN7KP36</accession>
<gene>
    <name evidence="2" type="ORF">SAY87_003374</name>
</gene>
<evidence type="ECO:0000256" key="1">
    <source>
        <dbReference type="SAM" id="MobiDB-lite"/>
    </source>
</evidence>
<evidence type="ECO:0000313" key="2">
    <source>
        <dbReference type="EMBL" id="KAK4768233.1"/>
    </source>
</evidence>
<comment type="caution">
    <text evidence="2">The sequence shown here is derived from an EMBL/GenBank/DDBJ whole genome shotgun (WGS) entry which is preliminary data.</text>
</comment>
<reference evidence="2 3" key="1">
    <citation type="journal article" date="2023" name="Hortic Res">
        <title>Pangenome of water caltrop reveals structural variations and asymmetric subgenome divergence after allopolyploidization.</title>
        <authorList>
            <person name="Zhang X."/>
            <person name="Chen Y."/>
            <person name="Wang L."/>
            <person name="Yuan Y."/>
            <person name="Fang M."/>
            <person name="Shi L."/>
            <person name="Lu R."/>
            <person name="Comes H.P."/>
            <person name="Ma Y."/>
            <person name="Chen Y."/>
            <person name="Huang G."/>
            <person name="Zhou Y."/>
            <person name="Zheng Z."/>
            <person name="Qiu Y."/>
        </authorList>
    </citation>
    <scope>NUCLEOTIDE SEQUENCE [LARGE SCALE GENOMIC DNA]</scope>
    <source>
        <tissue evidence="2">Roots</tissue>
    </source>
</reference>
<dbReference type="Proteomes" id="UP001345219">
    <property type="component" value="Chromosome 3"/>
</dbReference>
<keyword evidence="3" id="KW-1185">Reference proteome</keyword>
<dbReference type="GO" id="GO:0044877">
    <property type="term" value="F:protein-containing complex binding"/>
    <property type="evidence" value="ECO:0007669"/>
    <property type="project" value="TreeGrafter"/>
</dbReference>
<dbReference type="AlphaFoldDB" id="A0AAN7KP36"/>
<dbReference type="GO" id="GO:0005739">
    <property type="term" value="C:mitochondrion"/>
    <property type="evidence" value="ECO:0007669"/>
    <property type="project" value="TreeGrafter"/>
</dbReference>
<dbReference type="SUPFAM" id="SSF51735">
    <property type="entry name" value="NAD(P)-binding Rossmann-fold domains"/>
    <property type="match status" value="1"/>
</dbReference>
<dbReference type="Gene3D" id="3.40.50.720">
    <property type="entry name" value="NAD(P)-binding Rossmann-like Domain"/>
    <property type="match status" value="1"/>
</dbReference>
<feature type="compositionally biased region" description="Polar residues" evidence="1">
    <location>
        <begin position="1"/>
        <end position="10"/>
    </location>
</feature>
<feature type="region of interest" description="Disordered" evidence="1">
    <location>
        <begin position="1"/>
        <end position="24"/>
    </location>
</feature>